<gene>
    <name evidence="1" type="ORF">BLA15945_02493</name>
</gene>
<evidence type="ECO:0000313" key="2">
    <source>
        <dbReference type="Proteomes" id="UP000494174"/>
    </source>
</evidence>
<sequence length="77" mass="8339">MCAERVAFVTGGMDGLGAAISRRLHEAGMTVAVSHTGRLDPKHLITHRFSLDDVERAYDTFGRAAQTQAQKVIIEVG</sequence>
<reference evidence="1 2" key="1">
    <citation type="submission" date="2019-09" db="EMBL/GenBank/DDBJ databases">
        <authorList>
            <person name="Depoorter E."/>
        </authorList>
    </citation>
    <scope>NUCLEOTIDE SEQUENCE [LARGE SCALE GENOMIC DNA]</scope>
    <source>
        <strain evidence="1">R-15945</strain>
    </source>
</reference>
<accession>A0A6P2KAU0</accession>
<protein>
    <submittedName>
        <fullName evidence="1">Alcohol dehydrogenase</fullName>
    </submittedName>
</protein>
<dbReference type="Proteomes" id="UP000494174">
    <property type="component" value="Unassembled WGS sequence"/>
</dbReference>
<name>A0A6P2KAU0_BURL3</name>
<proteinExistence type="predicted"/>
<dbReference type="EMBL" id="CABVPU010000007">
    <property type="protein sequence ID" value="VWB53450.1"/>
    <property type="molecule type" value="Genomic_DNA"/>
</dbReference>
<dbReference type="Gene3D" id="3.40.50.720">
    <property type="entry name" value="NAD(P)-binding Rossmann-like Domain"/>
    <property type="match status" value="1"/>
</dbReference>
<organism evidence="1 2">
    <name type="scientific">Burkholderia lata (strain ATCC 17760 / DSM 23089 / LMG 22485 / NCIMB 9086 / R18194 / 383)</name>
    <dbReference type="NCBI Taxonomy" id="482957"/>
    <lineage>
        <taxon>Bacteria</taxon>
        <taxon>Pseudomonadati</taxon>
        <taxon>Pseudomonadota</taxon>
        <taxon>Betaproteobacteria</taxon>
        <taxon>Burkholderiales</taxon>
        <taxon>Burkholderiaceae</taxon>
        <taxon>Burkholderia</taxon>
        <taxon>Burkholderia cepacia complex</taxon>
    </lineage>
</organism>
<dbReference type="SUPFAM" id="SSF51735">
    <property type="entry name" value="NAD(P)-binding Rossmann-fold domains"/>
    <property type="match status" value="1"/>
</dbReference>
<dbReference type="AlphaFoldDB" id="A0A6P2KAU0"/>
<evidence type="ECO:0000313" key="1">
    <source>
        <dbReference type="EMBL" id="VWB53450.1"/>
    </source>
</evidence>
<dbReference type="InterPro" id="IPR036291">
    <property type="entry name" value="NAD(P)-bd_dom_sf"/>
</dbReference>